<evidence type="ECO:0000313" key="3">
    <source>
        <dbReference type="Proteomes" id="UP001139721"/>
    </source>
</evidence>
<keyword evidence="3" id="KW-1185">Reference proteome</keyword>
<dbReference type="EMBL" id="JAJKBJ010000018">
    <property type="protein sequence ID" value="MCL9685063.1"/>
    <property type="molecule type" value="Genomic_DNA"/>
</dbReference>
<dbReference type="Pfam" id="PF06794">
    <property type="entry name" value="UPF0270"/>
    <property type="match status" value="1"/>
</dbReference>
<comment type="caution">
    <text evidence="2">The sequence shown here is derived from an EMBL/GenBank/DDBJ whole genome shotgun (WGS) entry which is preliminary data.</text>
</comment>
<dbReference type="SUPFAM" id="SSF118001">
    <property type="entry name" value="YehU-like"/>
    <property type="match status" value="1"/>
</dbReference>
<gene>
    <name evidence="2" type="ORF">LOX96_13225</name>
</gene>
<proteinExistence type="inferred from homology"/>
<evidence type="ECO:0000256" key="1">
    <source>
        <dbReference type="ARBA" id="ARBA00006450"/>
    </source>
</evidence>
<dbReference type="InterPro" id="IPR036685">
    <property type="entry name" value="YehU-like_sf"/>
</dbReference>
<organism evidence="2 3">
    <name type="scientific">Legionella maioricensis</name>
    <dbReference type="NCBI Taxonomy" id="2896528"/>
    <lineage>
        <taxon>Bacteria</taxon>
        <taxon>Pseudomonadati</taxon>
        <taxon>Pseudomonadota</taxon>
        <taxon>Gammaproteobacteria</taxon>
        <taxon>Legionellales</taxon>
        <taxon>Legionellaceae</taxon>
        <taxon>Legionella</taxon>
    </lineage>
</organism>
<reference evidence="2" key="1">
    <citation type="submission" date="2021-11" db="EMBL/GenBank/DDBJ databases">
        <title>Legionella maioricencis sp. nov., a new species isolated from hot water samples in Mallorca.</title>
        <authorList>
            <person name="Crespi S."/>
            <person name="Drasar V."/>
            <person name="Salva-Serra F."/>
            <person name="Jaen-Luchoro D."/>
            <person name="Pineiro-Iglesias B."/>
            <person name="Aliaga F."/>
            <person name="Fernandez-Juarez V."/>
            <person name="Coll G."/>
            <person name="Moore E.R.B."/>
            <person name="Bennasar-Figueras A."/>
        </authorList>
    </citation>
    <scope>NUCLEOTIDE SEQUENCE</scope>
    <source>
        <strain evidence="2">HCPI-6</strain>
    </source>
</reference>
<protein>
    <submittedName>
        <fullName evidence="2">YheU family protein</fullName>
    </submittedName>
</protein>
<sequence>MIEIDHTLLSKDALDNLIIEIITRQATDYGEYELDIQTKKNQLMKKLQNGDAVIVYSSREEICDIIRVEEFNMWQSKLDRVDI</sequence>
<dbReference type="RefSeq" id="WP_250422591.1">
    <property type="nucleotide sequence ID" value="NZ_JAJKBJ010000018.1"/>
</dbReference>
<dbReference type="Proteomes" id="UP001139721">
    <property type="component" value="Unassembled WGS sequence"/>
</dbReference>
<dbReference type="AlphaFoldDB" id="A0A9X2D264"/>
<dbReference type="InterPro" id="IPR010648">
    <property type="entry name" value="UPF0270"/>
</dbReference>
<dbReference type="Gene3D" id="1.10.10.610">
    <property type="entry name" value="YehU-like"/>
    <property type="match status" value="1"/>
</dbReference>
<evidence type="ECO:0000313" key="2">
    <source>
        <dbReference type="EMBL" id="MCL9685063.1"/>
    </source>
</evidence>
<name>A0A9X2D264_9GAMM</name>
<accession>A0A9X2D264</accession>
<comment type="similarity">
    <text evidence="1">Belongs to the UPF0270 family.</text>
</comment>